<dbReference type="Proteomes" id="UP000183750">
    <property type="component" value="Unassembled WGS sequence"/>
</dbReference>
<sequence length="178" mass="18028">MTGIRGDGSRGARLLLVLAMTTVLAGCSLASPAPLGAPPAATPTPTPTAACPQIEGVDLPPDCAPYDPDKAMAENDRYRDRMDLPDEIRDAAEDAAVSVRTALETMRTAGDVSVDAVEDAISGTGLAGIQTQGDARSVAFGVAAPEGGCIFGEVSAEQLTVEVGGYIMDGGCLPAEGH</sequence>
<dbReference type="AlphaFoldDB" id="A0A1H4J0B4"/>
<reference evidence="2" key="1">
    <citation type="submission" date="2016-10" db="EMBL/GenBank/DDBJ databases">
        <authorList>
            <person name="Varghese N."/>
            <person name="Submissions S."/>
        </authorList>
    </citation>
    <scope>NUCLEOTIDE SEQUENCE [LARGE SCALE GENOMIC DNA]</scope>
    <source>
        <strain evidence="2">DSM 16089</strain>
    </source>
</reference>
<accession>A0A1H4J0B4</accession>
<dbReference type="EMBL" id="FNSQ01000005">
    <property type="protein sequence ID" value="SEB39058.1"/>
    <property type="molecule type" value="Genomic_DNA"/>
</dbReference>
<gene>
    <name evidence="1" type="ORF">SAMN04489807_0415</name>
</gene>
<organism evidence="1 2">
    <name type="scientific">Microbacterium hydrocarbonoxydans</name>
    <dbReference type="NCBI Taxonomy" id="273678"/>
    <lineage>
        <taxon>Bacteria</taxon>
        <taxon>Bacillati</taxon>
        <taxon>Actinomycetota</taxon>
        <taxon>Actinomycetes</taxon>
        <taxon>Micrococcales</taxon>
        <taxon>Microbacteriaceae</taxon>
        <taxon>Microbacterium</taxon>
    </lineage>
</organism>
<evidence type="ECO:0008006" key="3">
    <source>
        <dbReference type="Google" id="ProtNLM"/>
    </source>
</evidence>
<proteinExistence type="predicted"/>
<name>A0A1H4J0B4_9MICO</name>
<protein>
    <recommendedName>
        <fullName evidence="3">Lipoprotein</fullName>
    </recommendedName>
</protein>
<dbReference type="PROSITE" id="PS51257">
    <property type="entry name" value="PROKAR_LIPOPROTEIN"/>
    <property type="match status" value="1"/>
</dbReference>
<keyword evidence="2" id="KW-1185">Reference proteome</keyword>
<evidence type="ECO:0000313" key="2">
    <source>
        <dbReference type="Proteomes" id="UP000183750"/>
    </source>
</evidence>
<evidence type="ECO:0000313" key="1">
    <source>
        <dbReference type="EMBL" id="SEB39058.1"/>
    </source>
</evidence>